<reference evidence="2 3" key="1">
    <citation type="journal article" date="2023" name="Elife">
        <title>Identification of key yeast species and microbe-microbe interactions impacting larval growth of Drosophila in the wild.</title>
        <authorList>
            <person name="Mure A."/>
            <person name="Sugiura Y."/>
            <person name="Maeda R."/>
            <person name="Honda K."/>
            <person name="Sakurai N."/>
            <person name="Takahashi Y."/>
            <person name="Watada M."/>
            <person name="Katoh T."/>
            <person name="Gotoh A."/>
            <person name="Gotoh Y."/>
            <person name="Taniguchi I."/>
            <person name="Nakamura K."/>
            <person name="Hayashi T."/>
            <person name="Katayama T."/>
            <person name="Uemura T."/>
            <person name="Hattori Y."/>
        </authorList>
    </citation>
    <scope>NUCLEOTIDE SEQUENCE [LARGE SCALE GENOMIC DNA]</scope>
    <source>
        <strain evidence="2 3">KH-74</strain>
    </source>
</reference>
<dbReference type="AlphaFoldDB" id="A0AAV5S4N0"/>
<proteinExistence type="predicted"/>
<feature type="compositionally biased region" description="Basic residues" evidence="1">
    <location>
        <begin position="82"/>
        <end position="99"/>
    </location>
</feature>
<gene>
    <name evidence="2" type="ORF">DAKH74_054270</name>
</gene>
<comment type="caution">
    <text evidence="2">The sequence shown here is derived from an EMBL/GenBank/DDBJ whole genome shotgun (WGS) entry which is preliminary data.</text>
</comment>
<feature type="compositionally biased region" description="Acidic residues" evidence="1">
    <location>
        <begin position="47"/>
        <end position="57"/>
    </location>
</feature>
<evidence type="ECO:0000313" key="2">
    <source>
        <dbReference type="EMBL" id="GMM58810.1"/>
    </source>
</evidence>
<dbReference type="GO" id="GO:1990116">
    <property type="term" value="P:ribosome-associated ubiquitin-dependent protein catabolic process"/>
    <property type="evidence" value="ECO:0007669"/>
    <property type="project" value="TreeGrafter"/>
</dbReference>
<dbReference type="GO" id="GO:0072344">
    <property type="term" value="P:rescue of stalled ribosome"/>
    <property type="evidence" value="ECO:0007669"/>
    <property type="project" value="TreeGrafter"/>
</dbReference>
<protein>
    <submittedName>
        <fullName evidence="2">Rqc1 protein</fullName>
    </submittedName>
</protein>
<accession>A0AAV5S4N0</accession>
<dbReference type="PANTHER" id="PTHR22684:SF0">
    <property type="entry name" value="RIBOSOME QUALITY CONTROL COMPLEX SUBUNIT TCF25"/>
    <property type="match status" value="1"/>
</dbReference>
<keyword evidence="3" id="KW-1185">Reference proteome</keyword>
<feature type="compositionally biased region" description="Acidic residues" evidence="1">
    <location>
        <begin position="105"/>
        <end position="115"/>
    </location>
</feature>
<name>A0AAV5S4N0_MAUHU</name>
<dbReference type="Proteomes" id="UP001377567">
    <property type="component" value="Unassembled WGS sequence"/>
</dbReference>
<sequence length="721" mass="83553">MSSRALRKLQNDDDLLASILASKEAKIKQSKPVVKETTPINRFAMMNDDDSESDDTDNSSIQDNEKKQSTEIAEPVKLMTKSQRRRQQKKKKQQKQQQKKKQEESGSDLEQPSEDEELDKLLQEFKKKDIKNLSKLANADLAMDSDSDFVTASESEQDDDEYLIESHEKITGDIETDTTFEKFPIKFLRHAEKFFNTDFRKLDPHSEFKLLFDDISPELLEDIDSVTSTSISPQQLKQIQRMKRLVRNWGGKNRRSVPNGPGGAPHTLKLTKIREDWIPTPRGELGMKLLGNDDLIDWQLWQRPTDWKDVIEQDLKKWKKVISFYKFEPLDDDINRKAITEFYLSVIVHPDHEALISLISSKYPYHVPALLQVALIMIRQGDRSNTNGLLQRALFVFDRALKATINFDGASCQLPYIYFYNRQFYLAIFRYILALAQRGAITTAAEWCKVLWSLSPLEDPLGCRYFIDHYLLLNTDYSYVIELSKSPLMNSYKQWYTFGLSLATVYSYFKIDEFGKAKNELQKCFYYHAPALVYLFQEKLAGTAMHTEKLDITKFPSELIEAKAYMSRFSAIWKEVVDINFLIDEISIILKSFENDKSLIDPKFLLDDDEIPDETDENPFFIGDIPINLLRFAILSEESSVMASIPSNIWSDCEVYEFDVLPPTPTSKESRDIIETVKSFIDDRDLASSQAMLLQDEDMLNQIRQLSLQQYIAQNETNNEE</sequence>
<feature type="region of interest" description="Disordered" evidence="1">
    <location>
        <begin position="26"/>
        <end position="115"/>
    </location>
</feature>
<organism evidence="2 3">
    <name type="scientific">Maudiozyma humilis</name>
    <name type="common">Sour dough yeast</name>
    <name type="synonym">Kazachstania humilis</name>
    <dbReference type="NCBI Taxonomy" id="51915"/>
    <lineage>
        <taxon>Eukaryota</taxon>
        <taxon>Fungi</taxon>
        <taxon>Dikarya</taxon>
        <taxon>Ascomycota</taxon>
        <taxon>Saccharomycotina</taxon>
        <taxon>Saccharomycetes</taxon>
        <taxon>Saccharomycetales</taxon>
        <taxon>Saccharomycetaceae</taxon>
        <taxon>Maudiozyma</taxon>
    </lineage>
</organism>
<dbReference type="Pfam" id="PF04910">
    <property type="entry name" value="Tcf25"/>
    <property type="match status" value="1"/>
</dbReference>
<dbReference type="InterPro" id="IPR006994">
    <property type="entry name" value="TCF25/Rqc1"/>
</dbReference>
<dbReference type="PANTHER" id="PTHR22684">
    <property type="entry name" value="NULP1-RELATED"/>
    <property type="match status" value="1"/>
</dbReference>
<evidence type="ECO:0000256" key="1">
    <source>
        <dbReference type="SAM" id="MobiDB-lite"/>
    </source>
</evidence>
<dbReference type="GO" id="GO:1990112">
    <property type="term" value="C:RQC complex"/>
    <property type="evidence" value="ECO:0007669"/>
    <property type="project" value="TreeGrafter"/>
</dbReference>
<dbReference type="EMBL" id="BTGD01000025">
    <property type="protein sequence ID" value="GMM58810.1"/>
    <property type="molecule type" value="Genomic_DNA"/>
</dbReference>
<evidence type="ECO:0000313" key="3">
    <source>
        <dbReference type="Proteomes" id="UP001377567"/>
    </source>
</evidence>